<dbReference type="PANTHER" id="PTHR21197:SF0">
    <property type="entry name" value="UDP-GALACTOPYRANOSE MUTASE"/>
    <property type="match status" value="1"/>
</dbReference>
<dbReference type="AlphaFoldDB" id="A0A433WKE5"/>
<evidence type="ECO:0000313" key="1">
    <source>
        <dbReference type="EMBL" id="NSL90767.1"/>
    </source>
</evidence>
<comment type="caution">
    <text evidence="1">The sequence shown here is derived from an EMBL/GenBank/DDBJ whole genome shotgun (WGS) entry which is preliminary data.</text>
</comment>
<dbReference type="PANTHER" id="PTHR21197">
    <property type="entry name" value="UDP-GALACTOPYRANOSE MUTASE"/>
    <property type="match status" value="1"/>
</dbReference>
<dbReference type="InterPro" id="IPR036188">
    <property type="entry name" value="FAD/NAD-bd_sf"/>
</dbReference>
<name>A0A433WKE5_9BACT</name>
<dbReference type="OrthoDB" id="9769600at2"/>
<protein>
    <submittedName>
        <fullName evidence="1">Uncharacterized protein</fullName>
    </submittedName>
</protein>
<organism evidence="1 2">
    <name type="scientific">Chitinophaga solisilvae</name>
    <dbReference type="NCBI Taxonomy" id="1233460"/>
    <lineage>
        <taxon>Bacteria</taxon>
        <taxon>Pseudomonadati</taxon>
        <taxon>Bacteroidota</taxon>
        <taxon>Chitinophagia</taxon>
        <taxon>Chitinophagales</taxon>
        <taxon>Chitinophagaceae</taxon>
        <taxon>Chitinophaga</taxon>
    </lineage>
</organism>
<dbReference type="GO" id="GO:0008767">
    <property type="term" value="F:UDP-galactopyranose mutase activity"/>
    <property type="evidence" value="ECO:0007669"/>
    <property type="project" value="TreeGrafter"/>
</dbReference>
<dbReference type="Gene3D" id="3.50.50.60">
    <property type="entry name" value="FAD/NAD(P)-binding domain"/>
    <property type="match status" value="2"/>
</dbReference>
<dbReference type="GO" id="GO:0005829">
    <property type="term" value="C:cytosol"/>
    <property type="evidence" value="ECO:0007669"/>
    <property type="project" value="TreeGrafter"/>
</dbReference>
<keyword evidence="2" id="KW-1185">Reference proteome</keyword>
<dbReference type="EMBL" id="RIAR02000001">
    <property type="protein sequence ID" value="NSL90767.1"/>
    <property type="molecule type" value="Genomic_DNA"/>
</dbReference>
<dbReference type="SUPFAM" id="SSF51971">
    <property type="entry name" value="Nucleotide-binding domain"/>
    <property type="match status" value="1"/>
</dbReference>
<proteinExistence type="predicted"/>
<dbReference type="Proteomes" id="UP000281028">
    <property type="component" value="Unassembled WGS sequence"/>
</dbReference>
<evidence type="ECO:0000313" key="2">
    <source>
        <dbReference type="Proteomes" id="UP000281028"/>
    </source>
</evidence>
<dbReference type="GO" id="GO:0050660">
    <property type="term" value="F:flavin adenine dinucleotide binding"/>
    <property type="evidence" value="ECO:0007669"/>
    <property type="project" value="TreeGrafter"/>
</dbReference>
<accession>A0A433WKE5</accession>
<reference evidence="1" key="1">
    <citation type="submission" date="2020-05" db="EMBL/GenBank/DDBJ databases">
        <title>Chitinophaga laudate sp. nov., isolated from a tropical peat swamp.</title>
        <authorList>
            <person name="Goh C.B.S."/>
            <person name="Lee M.S."/>
            <person name="Parimannan S."/>
            <person name="Pasbakhsh P."/>
            <person name="Yule C.M."/>
            <person name="Rajandas H."/>
            <person name="Loke S."/>
            <person name="Croft L."/>
            <person name="Tan J.B.L."/>
        </authorList>
    </citation>
    <scope>NUCLEOTIDE SEQUENCE</scope>
    <source>
        <strain evidence="1">Mgbs1</strain>
    </source>
</reference>
<gene>
    <name evidence="1" type="ORF">ECE50_028345</name>
</gene>
<sequence length="899" mass="102219">MNKKAIIIGAGPAGLITAYTLLQRTDIIPVILEESGSTGNASGMGVQHESYIYYNNRLFANPVHLNMDTLRHLGVGAGLRLVPSYIKAQLFPRRKEKTLEDAMVNRYGKALYEAFYKDYTEKLCGLTCREIPASWGIPPMNNATTGHNLTHQVEVMGGKILKYHGIQEISVKDDNITSITAFNHVTEEAVHMEGDYFISTIPAQDLVNNLNGYTPPEIKETAAGLKYRNVITASILLKKLSFLNKSTGEWKPFEVKDCAIYIAGKDIKAARIQVNTPVQGAVWVNMEYYCSHGDALWRLSDEEIQQLAIAELDKSGLSCSTNVLDTAVTRTEKALAVYSTQYEQFGAVREFFDRFKNLFLVGGNAMHKNNDITYATATASTTVENINSGVAEKENIWATPLSGSKVVREEKTLADYVFRNPKNRWYVIASVLAMVVQFGVFKYIYPFAGFINGDSYAYLETAIHNMDINTYPIGYSKFLRLLSVFTHYDTALIAIQYFFVQISVLGFVFTLFKFFEPIKGIKIAMLVFVLANPALLYISNYVSSDALFLGLSLTWLTLLLWIIYRPTTKVLLWHCIVLFLAFTVRYNALWYPALSAFALLLSAASWKKKIWTFGLSVLLIGWFIQFNVNAYKEKTGTKQFTPFTGWQMANNAMYTYRYIDSAARKPVPAKFRKLDNMIREYFDSTRDTKKFPSEAAVASTYYMWSPGMPLQDYMALQFKKDSTTDILTRWAKVAPLYQEYGSYIIRQYPVAFLRHYMWPNFIKYYTPPTEFLAAYNMGDKQIGIDGQKWFHYKSGNVFTRVKTFRVTILEIYPILSGTMNVIYFFGMICILILGVHKQGKLLTKVFSLSFLLWITNMAFSVFASPIALRFQYFPFLVTSAFAIFILGLLYVAATKKETI</sequence>